<name>A0ABD3QSH3_9STRA</name>
<proteinExistence type="predicted"/>
<sequence>MRHRLSHTDHDIIDSSLHHDLDRQKQSSSAPNQRKRQRLHEQRDWIILLKFGIFLFLICIATFLAVQIKRHRVNVAHGMLRNGQGVDVANSSDENRAHEESLEQWHQNEQSHGIDRESIIDCPFYGCPITATEVSQLNNSNAANALSPNHIILTHKSNRKVPAPVNQDRAILISPFLPEEHIGNHPLQQVRSKDNFLMGIFDGHDNAGGDVAQFSMQQVPLRIAQKLKDAIAMHPPNENQITTNNTLLDSNIVKEAIVQSHEEVDLALPTEQSIMGGCTANVVLRLGSTLYMSNVGDSFSYLVTYTPPINGLHKATNTRGNENSDQQPSLQGSIIIHHENTRHKPHLPEEQSRIKHLGGRIHIPQPPKSPMGSRVIVKSTFHKEDVGLAMSRSIGDFEWTKVGVIPTPDVNVIDLKDFFASRDVGKASELFVVVASDGLFDNRKKEFVTRQLARVLFELKDDAIVMDDRVHGQQREMMLEGAKKLVAAVSPLKEEWYRDDISVIAKIIEL</sequence>
<feature type="region of interest" description="Disordered" evidence="1">
    <location>
        <begin position="16"/>
        <end position="36"/>
    </location>
</feature>
<dbReference type="AlphaFoldDB" id="A0ABD3QSH3"/>
<evidence type="ECO:0000256" key="1">
    <source>
        <dbReference type="SAM" id="MobiDB-lite"/>
    </source>
</evidence>
<dbReference type="InterPro" id="IPR001932">
    <property type="entry name" value="PPM-type_phosphatase-like_dom"/>
</dbReference>
<dbReference type="Pfam" id="PF00481">
    <property type="entry name" value="PP2C"/>
    <property type="match status" value="1"/>
</dbReference>
<reference evidence="4 5" key="1">
    <citation type="submission" date="2024-10" db="EMBL/GenBank/DDBJ databases">
        <title>Updated reference genomes for cyclostephanoid diatoms.</title>
        <authorList>
            <person name="Roberts W.R."/>
            <person name="Alverson A.J."/>
        </authorList>
    </citation>
    <scope>NUCLEOTIDE SEQUENCE [LARGE SCALE GENOMIC DNA]</scope>
    <source>
        <strain evidence="4 5">AJA010-31</strain>
    </source>
</reference>
<dbReference type="SUPFAM" id="SSF81606">
    <property type="entry name" value="PP2C-like"/>
    <property type="match status" value="1"/>
</dbReference>
<evidence type="ECO:0000313" key="4">
    <source>
        <dbReference type="EMBL" id="KAL3803273.1"/>
    </source>
</evidence>
<dbReference type="InterPro" id="IPR015655">
    <property type="entry name" value="PP2C"/>
</dbReference>
<evidence type="ECO:0000259" key="3">
    <source>
        <dbReference type="PROSITE" id="PS51746"/>
    </source>
</evidence>
<dbReference type="EMBL" id="JALLPJ020000075">
    <property type="protein sequence ID" value="KAL3803273.1"/>
    <property type="molecule type" value="Genomic_DNA"/>
</dbReference>
<keyword evidence="2" id="KW-0472">Membrane</keyword>
<evidence type="ECO:0000256" key="2">
    <source>
        <dbReference type="SAM" id="Phobius"/>
    </source>
</evidence>
<feature type="transmembrane region" description="Helical" evidence="2">
    <location>
        <begin position="45"/>
        <end position="66"/>
    </location>
</feature>
<evidence type="ECO:0000313" key="5">
    <source>
        <dbReference type="Proteomes" id="UP001530400"/>
    </source>
</evidence>
<dbReference type="PANTHER" id="PTHR47992">
    <property type="entry name" value="PROTEIN PHOSPHATASE"/>
    <property type="match status" value="1"/>
</dbReference>
<dbReference type="Gene3D" id="3.60.40.10">
    <property type="entry name" value="PPM-type phosphatase domain"/>
    <property type="match status" value="1"/>
</dbReference>
<dbReference type="PROSITE" id="PS51746">
    <property type="entry name" value="PPM_2"/>
    <property type="match status" value="1"/>
</dbReference>
<gene>
    <name evidence="4" type="ORF">ACHAWO_000102</name>
</gene>
<keyword evidence="2" id="KW-0812">Transmembrane</keyword>
<keyword evidence="5" id="KW-1185">Reference proteome</keyword>
<protein>
    <recommendedName>
        <fullName evidence="3">PPM-type phosphatase domain-containing protein</fullName>
    </recommendedName>
</protein>
<dbReference type="Proteomes" id="UP001530400">
    <property type="component" value="Unassembled WGS sequence"/>
</dbReference>
<dbReference type="InterPro" id="IPR036457">
    <property type="entry name" value="PPM-type-like_dom_sf"/>
</dbReference>
<organism evidence="4 5">
    <name type="scientific">Cyclotella atomus</name>
    <dbReference type="NCBI Taxonomy" id="382360"/>
    <lineage>
        <taxon>Eukaryota</taxon>
        <taxon>Sar</taxon>
        <taxon>Stramenopiles</taxon>
        <taxon>Ochrophyta</taxon>
        <taxon>Bacillariophyta</taxon>
        <taxon>Coscinodiscophyceae</taxon>
        <taxon>Thalassiosirophycidae</taxon>
        <taxon>Stephanodiscales</taxon>
        <taxon>Stephanodiscaceae</taxon>
        <taxon>Cyclotella</taxon>
    </lineage>
</organism>
<comment type="caution">
    <text evidence="4">The sequence shown here is derived from an EMBL/GenBank/DDBJ whole genome shotgun (WGS) entry which is preliminary data.</text>
</comment>
<feature type="compositionally biased region" description="Basic and acidic residues" evidence="1">
    <location>
        <begin position="16"/>
        <end position="25"/>
    </location>
</feature>
<accession>A0ABD3QSH3</accession>
<dbReference type="CDD" id="cd00143">
    <property type="entry name" value="PP2Cc"/>
    <property type="match status" value="1"/>
</dbReference>
<dbReference type="SMART" id="SM00332">
    <property type="entry name" value="PP2Cc"/>
    <property type="match status" value="1"/>
</dbReference>
<keyword evidence="2" id="KW-1133">Transmembrane helix</keyword>
<feature type="domain" description="PPM-type phosphatase" evidence="3">
    <location>
        <begin position="152"/>
        <end position="508"/>
    </location>
</feature>